<keyword evidence="3" id="KW-0812">Transmembrane</keyword>
<name>A0AAD9N9K7_9ANNE</name>
<feature type="compositionally biased region" description="Polar residues" evidence="2">
    <location>
        <begin position="370"/>
        <end position="380"/>
    </location>
</feature>
<dbReference type="AlphaFoldDB" id="A0AAD9N9K7"/>
<evidence type="ECO:0000256" key="1">
    <source>
        <dbReference type="ARBA" id="ARBA00040925"/>
    </source>
</evidence>
<dbReference type="GO" id="GO:0036503">
    <property type="term" value="P:ERAD pathway"/>
    <property type="evidence" value="ECO:0007669"/>
    <property type="project" value="TreeGrafter"/>
</dbReference>
<feature type="domain" description="UBX" evidence="4">
    <location>
        <begin position="187"/>
        <end position="265"/>
    </location>
</feature>
<dbReference type="InterPro" id="IPR029071">
    <property type="entry name" value="Ubiquitin-like_domsf"/>
</dbReference>
<protein>
    <recommendedName>
        <fullName evidence="1">UBX domain-containing protein 4</fullName>
    </recommendedName>
</protein>
<feature type="transmembrane region" description="Helical" evidence="3">
    <location>
        <begin position="284"/>
        <end position="304"/>
    </location>
</feature>
<keyword evidence="6" id="KW-1185">Reference proteome</keyword>
<dbReference type="GO" id="GO:0005783">
    <property type="term" value="C:endoplasmic reticulum"/>
    <property type="evidence" value="ECO:0007669"/>
    <property type="project" value="TreeGrafter"/>
</dbReference>
<dbReference type="EMBL" id="JAODUP010000141">
    <property type="protein sequence ID" value="KAK2160076.1"/>
    <property type="molecule type" value="Genomic_DNA"/>
</dbReference>
<accession>A0AAD9N9K7</accession>
<sequence>MGQEVVKLKQWQKDQHKKEEMDEWKKEKEEQKREKERVLRELARDRAEKAAKYYAEKVSEKKPASDGKAIEVKKPANVDETKQEDNDQLMEQLIKLRAERSAQYHRATDDKEKKLKESEKRKAEAQSEAETKKQRGCVELQDQLRWDREEKKAKFQAQKEERAKTLEEVRQKKLQTEKSAREKSEAAKMEHAHLQFRLPDGSAITNQFSSQDTLQVARDFLSAKIGNSFGNFHLTTTYPKRRFRDDDLPRTLLDLELAPSAVIVVIPDSSRTVSRRGDSGTSNLLMTLLAPLLIVWNFLYALVFGTASEPRGAYNPVRTSQTPSTASASETVQRSQGRERPKSSYGLRRRQEGNMMRLSAVRDEDDDDTATWNGNSTQQM</sequence>
<proteinExistence type="predicted"/>
<evidence type="ECO:0000259" key="4">
    <source>
        <dbReference type="PROSITE" id="PS50033"/>
    </source>
</evidence>
<gene>
    <name evidence="5" type="ORF">LSH36_141g10079</name>
</gene>
<organism evidence="5 6">
    <name type="scientific">Paralvinella palmiformis</name>
    <dbReference type="NCBI Taxonomy" id="53620"/>
    <lineage>
        <taxon>Eukaryota</taxon>
        <taxon>Metazoa</taxon>
        <taxon>Spiralia</taxon>
        <taxon>Lophotrochozoa</taxon>
        <taxon>Annelida</taxon>
        <taxon>Polychaeta</taxon>
        <taxon>Sedentaria</taxon>
        <taxon>Canalipalpata</taxon>
        <taxon>Terebellida</taxon>
        <taxon>Terebelliformia</taxon>
        <taxon>Alvinellidae</taxon>
        <taxon>Paralvinella</taxon>
    </lineage>
</organism>
<dbReference type="PANTHER" id="PTHR46424">
    <property type="entry name" value="UBX DOMAIN-CONTAINING PROTEIN 4"/>
    <property type="match status" value="1"/>
</dbReference>
<dbReference type="InterPro" id="IPR001012">
    <property type="entry name" value="UBX_dom"/>
</dbReference>
<evidence type="ECO:0000313" key="5">
    <source>
        <dbReference type="EMBL" id="KAK2160076.1"/>
    </source>
</evidence>
<dbReference type="CDD" id="cd16117">
    <property type="entry name" value="UBX_UBXN4"/>
    <property type="match status" value="1"/>
</dbReference>
<dbReference type="SMART" id="SM00166">
    <property type="entry name" value="UBX"/>
    <property type="match status" value="1"/>
</dbReference>
<feature type="compositionally biased region" description="Basic and acidic residues" evidence="2">
    <location>
        <begin position="94"/>
        <end position="133"/>
    </location>
</feature>
<feature type="compositionally biased region" description="Basic and acidic residues" evidence="2">
    <location>
        <begin position="54"/>
        <end position="85"/>
    </location>
</feature>
<feature type="region of interest" description="Disordered" evidence="2">
    <location>
        <begin position="54"/>
        <end position="134"/>
    </location>
</feature>
<feature type="region of interest" description="Disordered" evidence="2">
    <location>
        <begin position="1"/>
        <end position="36"/>
    </location>
</feature>
<feature type="region of interest" description="Disordered" evidence="2">
    <location>
        <begin position="155"/>
        <end position="182"/>
    </location>
</feature>
<evidence type="ECO:0000313" key="6">
    <source>
        <dbReference type="Proteomes" id="UP001208570"/>
    </source>
</evidence>
<evidence type="ECO:0000256" key="2">
    <source>
        <dbReference type="SAM" id="MobiDB-lite"/>
    </source>
</evidence>
<dbReference type="PANTHER" id="PTHR46424:SF1">
    <property type="entry name" value="UBX DOMAIN-CONTAINING PROTEIN 4"/>
    <property type="match status" value="1"/>
</dbReference>
<keyword evidence="3" id="KW-0472">Membrane</keyword>
<feature type="compositionally biased region" description="Polar residues" evidence="2">
    <location>
        <begin position="317"/>
        <end position="335"/>
    </location>
</feature>
<feature type="region of interest" description="Disordered" evidence="2">
    <location>
        <begin position="311"/>
        <end position="380"/>
    </location>
</feature>
<keyword evidence="3" id="KW-1133">Transmembrane helix</keyword>
<comment type="caution">
    <text evidence="5">The sequence shown here is derived from an EMBL/GenBank/DDBJ whole genome shotgun (WGS) entry which is preliminary data.</text>
</comment>
<evidence type="ECO:0000256" key="3">
    <source>
        <dbReference type="SAM" id="Phobius"/>
    </source>
</evidence>
<reference evidence="5" key="1">
    <citation type="journal article" date="2023" name="Mol. Biol. Evol.">
        <title>Third-Generation Sequencing Reveals the Adaptive Role of the Epigenome in Three Deep-Sea Polychaetes.</title>
        <authorList>
            <person name="Perez M."/>
            <person name="Aroh O."/>
            <person name="Sun Y."/>
            <person name="Lan Y."/>
            <person name="Juniper S.K."/>
            <person name="Young C.R."/>
            <person name="Angers B."/>
            <person name="Qian P.Y."/>
        </authorList>
    </citation>
    <scope>NUCLEOTIDE SEQUENCE</scope>
    <source>
        <strain evidence="5">P08H-3</strain>
    </source>
</reference>
<dbReference type="Gene3D" id="3.10.20.90">
    <property type="entry name" value="Phosphatidylinositol 3-kinase Catalytic Subunit, Chain A, domain 1"/>
    <property type="match status" value="1"/>
</dbReference>
<feature type="compositionally biased region" description="Basic and acidic residues" evidence="2">
    <location>
        <begin position="11"/>
        <end position="36"/>
    </location>
</feature>
<dbReference type="PROSITE" id="PS50033">
    <property type="entry name" value="UBX"/>
    <property type="match status" value="1"/>
</dbReference>
<dbReference type="SUPFAM" id="SSF54236">
    <property type="entry name" value="Ubiquitin-like"/>
    <property type="match status" value="1"/>
</dbReference>
<dbReference type="Proteomes" id="UP001208570">
    <property type="component" value="Unassembled WGS sequence"/>
</dbReference>
<dbReference type="Pfam" id="PF00789">
    <property type="entry name" value="UBX"/>
    <property type="match status" value="1"/>
</dbReference>